<gene>
    <name evidence="2" type="ORF">AWRI4620_LOCUS2843</name>
</gene>
<dbReference type="Proteomes" id="UP000745764">
    <property type="component" value="Unassembled WGS sequence"/>
</dbReference>
<feature type="compositionally biased region" description="Basic residues" evidence="1">
    <location>
        <begin position="39"/>
        <end position="48"/>
    </location>
</feature>
<name>A0A9N8KF78_9PEZI</name>
<dbReference type="EMBL" id="CAINUL010000003">
    <property type="protein sequence ID" value="CAD0108588.1"/>
    <property type="molecule type" value="Genomic_DNA"/>
</dbReference>
<sequence>MSDNIEEGEVDPEFVPEVTRAADEDHVAAQSNSQEAPNKKRAPTKRRQTTNVNKTTPHPAPLFLPPCLPSLQSPILSVT</sequence>
<proteinExistence type="predicted"/>
<dbReference type="OrthoDB" id="10597049at2759"/>
<accession>A0A9N8KF78</accession>
<feature type="compositionally biased region" description="Pro residues" evidence="1">
    <location>
        <begin position="58"/>
        <end position="68"/>
    </location>
</feature>
<feature type="region of interest" description="Disordered" evidence="1">
    <location>
        <begin position="25"/>
        <end position="79"/>
    </location>
</feature>
<comment type="caution">
    <text evidence="2">The sequence shown here is derived from an EMBL/GenBank/DDBJ whole genome shotgun (WGS) entry which is preliminary data.</text>
</comment>
<reference evidence="2" key="1">
    <citation type="submission" date="2020-06" db="EMBL/GenBank/DDBJ databases">
        <authorList>
            <person name="Onetto C."/>
        </authorList>
    </citation>
    <scope>NUCLEOTIDE SEQUENCE</scope>
</reference>
<evidence type="ECO:0000256" key="1">
    <source>
        <dbReference type="SAM" id="MobiDB-lite"/>
    </source>
</evidence>
<evidence type="ECO:0000313" key="2">
    <source>
        <dbReference type="EMBL" id="CAD0108588.1"/>
    </source>
</evidence>
<protein>
    <submittedName>
        <fullName evidence="2">Uncharacterized protein</fullName>
    </submittedName>
</protein>
<evidence type="ECO:0000313" key="3">
    <source>
        <dbReference type="Proteomes" id="UP000745764"/>
    </source>
</evidence>
<dbReference type="AlphaFoldDB" id="A0A9N8KF78"/>
<keyword evidence="3" id="KW-1185">Reference proteome</keyword>
<feature type="compositionally biased region" description="Polar residues" evidence="1">
    <location>
        <begin position="70"/>
        <end position="79"/>
    </location>
</feature>
<organism evidence="2 3">
    <name type="scientific">Aureobasidium uvarum</name>
    <dbReference type="NCBI Taxonomy" id="2773716"/>
    <lineage>
        <taxon>Eukaryota</taxon>
        <taxon>Fungi</taxon>
        <taxon>Dikarya</taxon>
        <taxon>Ascomycota</taxon>
        <taxon>Pezizomycotina</taxon>
        <taxon>Dothideomycetes</taxon>
        <taxon>Dothideomycetidae</taxon>
        <taxon>Dothideales</taxon>
        <taxon>Saccotheciaceae</taxon>
        <taxon>Aureobasidium</taxon>
    </lineage>
</organism>